<protein>
    <recommendedName>
        <fullName evidence="8">Peptidase T</fullName>
        <ecNumber evidence="8">3.4.11.4</ecNumber>
    </recommendedName>
</protein>
<dbReference type="Proteomes" id="UP000190395">
    <property type="component" value="Unassembled WGS sequence"/>
</dbReference>
<proteinExistence type="inferred from homology"/>
<dbReference type="PROSITE" id="PS00759">
    <property type="entry name" value="ARGE_DAPE_CPG2_2"/>
    <property type="match status" value="1"/>
</dbReference>
<evidence type="ECO:0000259" key="9">
    <source>
        <dbReference type="Pfam" id="PF07687"/>
    </source>
</evidence>
<dbReference type="InterPro" id="IPR010161">
    <property type="entry name" value="Peptidase_M20B"/>
</dbReference>
<organism evidence="10 11">
    <name type="scientific">Treponema berlinense</name>
    <dbReference type="NCBI Taxonomy" id="225004"/>
    <lineage>
        <taxon>Bacteria</taxon>
        <taxon>Pseudomonadati</taxon>
        <taxon>Spirochaetota</taxon>
        <taxon>Spirochaetia</taxon>
        <taxon>Spirochaetales</taxon>
        <taxon>Treponemataceae</taxon>
        <taxon>Treponema</taxon>
    </lineage>
</organism>
<dbReference type="GO" id="GO:0006508">
    <property type="term" value="P:proteolysis"/>
    <property type="evidence" value="ECO:0007669"/>
    <property type="project" value="UniProtKB-UniRule"/>
</dbReference>
<evidence type="ECO:0000256" key="1">
    <source>
        <dbReference type="ARBA" id="ARBA00001947"/>
    </source>
</evidence>
<evidence type="ECO:0000256" key="2">
    <source>
        <dbReference type="ARBA" id="ARBA00009692"/>
    </source>
</evidence>
<keyword evidence="11" id="KW-1185">Reference proteome</keyword>
<dbReference type="SUPFAM" id="SSF55031">
    <property type="entry name" value="Bacterial exopeptidase dimerisation domain"/>
    <property type="match status" value="1"/>
</dbReference>
<dbReference type="SUPFAM" id="SSF53187">
    <property type="entry name" value="Zn-dependent exopeptidases"/>
    <property type="match status" value="1"/>
</dbReference>
<accession>A0A1T4PJ38</accession>
<keyword evidence="5" id="KW-0378">Hydrolase</keyword>
<dbReference type="EMBL" id="FUXC01000009">
    <property type="protein sequence ID" value="SJZ91595.1"/>
    <property type="molecule type" value="Genomic_DNA"/>
</dbReference>
<name>A0A1T4PJ38_9SPIR</name>
<dbReference type="EC" id="3.4.11.4" evidence="8"/>
<dbReference type="GO" id="GO:0045148">
    <property type="term" value="F:tripeptide aminopeptidase activity"/>
    <property type="evidence" value="ECO:0007669"/>
    <property type="project" value="UniProtKB-UniRule"/>
</dbReference>
<keyword evidence="6" id="KW-0862">Zinc</keyword>
<dbReference type="NCBIfam" id="NF003976">
    <property type="entry name" value="PRK05469.1"/>
    <property type="match status" value="1"/>
</dbReference>
<keyword evidence="4" id="KW-0479">Metal-binding</keyword>
<evidence type="ECO:0000256" key="3">
    <source>
        <dbReference type="ARBA" id="ARBA00022670"/>
    </source>
</evidence>
<dbReference type="RefSeq" id="WP_078931352.1">
    <property type="nucleotide sequence ID" value="NZ_FUXC01000009.1"/>
</dbReference>
<dbReference type="NCBIfam" id="TIGR01882">
    <property type="entry name" value="peptidase-T"/>
    <property type="match status" value="1"/>
</dbReference>
<reference evidence="10 11" key="1">
    <citation type="submission" date="2017-02" db="EMBL/GenBank/DDBJ databases">
        <authorList>
            <person name="Peterson S.W."/>
        </authorList>
    </citation>
    <scope>NUCLEOTIDE SEQUENCE [LARGE SCALE GENOMIC DNA]</scope>
    <source>
        <strain evidence="10 11">ATCC BAA-909</strain>
    </source>
</reference>
<evidence type="ECO:0000256" key="4">
    <source>
        <dbReference type="ARBA" id="ARBA00022723"/>
    </source>
</evidence>
<keyword evidence="7" id="KW-0482">Metalloprotease</keyword>
<evidence type="ECO:0000256" key="8">
    <source>
        <dbReference type="NCBIfam" id="TIGR01882"/>
    </source>
</evidence>
<keyword evidence="3" id="KW-0645">Protease</keyword>
<evidence type="ECO:0000256" key="5">
    <source>
        <dbReference type="ARBA" id="ARBA00022801"/>
    </source>
</evidence>
<comment type="cofactor">
    <cofactor evidence="1">
        <name>Zn(2+)</name>
        <dbReference type="ChEBI" id="CHEBI:29105"/>
    </cofactor>
</comment>
<dbReference type="Gene3D" id="3.40.630.10">
    <property type="entry name" value="Zn peptidases"/>
    <property type="match status" value="2"/>
</dbReference>
<dbReference type="PANTHER" id="PTHR42994:SF1">
    <property type="entry name" value="PEPTIDASE T"/>
    <property type="match status" value="1"/>
</dbReference>
<feature type="domain" description="Peptidase M20 dimerisation" evidence="9">
    <location>
        <begin position="195"/>
        <end position="286"/>
    </location>
</feature>
<dbReference type="GeneID" id="303367849"/>
<evidence type="ECO:0000313" key="10">
    <source>
        <dbReference type="EMBL" id="SJZ91595.1"/>
    </source>
</evidence>
<dbReference type="OrthoDB" id="9804934at2"/>
<keyword evidence="10" id="KW-0031">Aminopeptidase</keyword>
<dbReference type="NCBIfam" id="NF009920">
    <property type="entry name" value="PRK13381.1"/>
    <property type="match status" value="1"/>
</dbReference>
<dbReference type="Pfam" id="PF07687">
    <property type="entry name" value="M20_dimer"/>
    <property type="match status" value="1"/>
</dbReference>
<evidence type="ECO:0000313" key="11">
    <source>
        <dbReference type="Proteomes" id="UP000190395"/>
    </source>
</evidence>
<dbReference type="GO" id="GO:0006518">
    <property type="term" value="P:peptide metabolic process"/>
    <property type="evidence" value="ECO:0007669"/>
    <property type="project" value="InterPro"/>
</dbReference>
<evidence type="ECO:0000256" key="6">
    <source>
        <dbReference type="ARBA" id="ARBA00022833"/>
    </source>
</evidence>
<dbReference type="InterPro" id="IPR002933">
    <property type="entry name" value="Peptidase_M20"/>
</dbReference>
<evidence type="ECO:0000256" key="7">
    <source>
        <dbReference type="ARBA" id="ARBA00023049"/>
    </source>
</evidence>
<dbReference type="InterPro" id="IPR036264">
    <property type="entry name" value="Bact_exopeptidase_dim_dom"/>
</dbReference>
<gene>
    <name evidence="10" type="ORF">SAMN02745152_01617</name>
</gene>
<dbReference type="AlphaFoldDB" id="A0A1T4PJ38"/>
<dbReference type="GO" id="GO:0008270">
    <property type="term" value="F:zinc ion binding"/>
    <property type="evidence" value="ECO:0007669"/>
    <property type="project" value="InterPro"/>
</dbReference>
<dbReference type="STRING" id="225004.SAMN02745152_01617"/>
<dbReference type="GO" id="GO:0008237">
    <property type="term" value="F:metallopeptidase activity"/>
    <property type="evidence" value="ECO:0007669"/>
    <property type="project" value="UniProtKB-KW"/>
</dbReference>
<dbReference type="Pfam" id="PF01546">
    <property type="entry name" value="Peptidase_M20"/>
    <property type="match status" value="1"/>
</dbReference>
<dbReference type="InterPro" id="IPR011650">
    <property type="entry name" value="Peptidase_M20_dimer"/>
</dbReference>
<dbReference type="InterPro" id="IPR001261">
    <property type="entry name" value="ArgE/DapE_CS"/>
</dbReference>
<sequence>MAFISDGQKNALLERFLRYVQIWTTSDSSRADSGFQPSTERQFDLARLLKEELEQLGLSDVQITEKCYVYGRLQASDGANVSDSFCLLAHMDTVEECSGQNVKPVLTQKDGDTIISTDGSTLLGADDKAGIAEIMQTLAFFKENPQIKHGEIEICFSPDEETGHGMDNVPLNLIKSKQAYTVDGGNLGELETECFNACKSEIKFTGISTHTGSARGKMVNATVMAANFIASLPRHEAPETTCGFEGFFAPMEISGTIEKAEVTVFLRDFSTEGMENRKALIEKLAQTTALIFGGKTEVKHTFQYANMKNGLENSPQTVQKLVNAYKSAGIEPIFPPIRGGTDGSQLTEMGIPTPNIFTGGHDFHSRSEWASLNEMSKALEVLINLCSI</sequence>
<dbReference type="PANTHER" id="PTHR42994">
    <property type="entry name" value="PEPTIDASE T"/>
    <property type="match status" value="1"/>
</dbReference>
<comment type="similarity">
    <text evidence="2">Belongs to the peptidase M20B family.</text>
</comment>